<evidence type="ECO:0000259" key="1">
    <source>
        <dbReference type="PROSITE" id="PS50222"/>
    </source>
</evidence>
<feature type="domain" description="EF-hand" evidence="1">
    <location>
        <begin position="22"/>
        <end position="57"/>
    </location>
</feature>
<dbReference type="GO" id="GO:0005509">
    <property type="term" value="F:calcium ion binding"/>
    <property type="evidence" value="ECO:0007669"/>
    <property type="project" value="InterPro"/>
</dbReference>
<dbReference type="PROSITE" id="PS50222">
    <property type="entry name" value="EF_HAND_2"/>
    <property type="match status" value="1"/>
</dbReference>
<dbReference type="EMBL" id="RRYP01011998">
    <property type="protein sequence ID" value="TNV77390.1"/>
    <property type="molecule type" value="Genomic_DNA"/>
</dbReference>
<reference evidence="2" key="1">
    <citation type="submission" date="2019-06" db="EMBL/GenBank/DDBJ databases">
        <authorList>
            <person name="Zheng W."/>
        </authorList>
    </citation>
    <scope>NUCLEOTIDE SEQUENCE</scope>
    <source>
        <strain evidence="2">QDHG01</strain>
    </source>
</reference>
<comment type="caution">
    <text evidence="2">The sequence shown here is derived from an EMBL/GenBank/DDBJ whole genome shotgun (WGS) entry which is preliminary data.</text>
</comment>
<dbReference type="AlphaFoldDB" id="A0A8J8T0I7"/>
<name>A0A8J8T0I7_HALGN</name>
<dbReference type="Proteomes" id="UP000785679">
    <property type="component" value="Unassembled WGS sequence"/>
</dbReference>
<dbReference type="InterPro" id="IPR011992">
    <property type="entry name" value="EF-hand-dom_pair"/>
</dbReference>
<protein>
    <recommendedName>
        <fullName evidence="1">EF-hand domain-containing protein</fullName>
    </recommendedName>
</protein>
<gene>
    <name evidence="2" type="ORF">FGO68_gene6983</name>
</gene>
<keyword evidence="3" id="KW-1185">Reference proteome</keyword>
<dbReference type="SUPFAM" id="SSF47473">
    <property type="entry name" value="EF-hand"/>
    <property type="match status" value="1"/>
</dbReference>
<sequence>MDWNKSFGQNSQQASKSLIDKTLENSLLTVFHKIDTEGKGSLNYEQFEQFLRLNCFDFILDFFDKSYLQLHLFTLETTPSVGGISSEKSVRGRVSFPDIMKFIDDCSSFKNTRGDYKASLGYFTRGAASGKAKANMEDIKTAMRKYTDMNEKEIEEFASIHDLYDLIETVEGEEQMQMLDIEESSKLMYKY</sequence>
<accession>A0A8J8T0I7</accession>
<evidence type="ECO:0000313" key="3">
    <source>
        <dbReference type="Proteomes" id="UP000785679"/>
    </source>
</evidence>
<dbReference type="Gene3D" id="1.10.238.10">
    <property type="entry name" value="EF-hand"/>
    <property type="match status" value="1"/>
</dbReference>
<organism evidence="2 3">
    <name type="scientific">Halteria grandinella</name>
    <dbReference type="NCBI Taxonomy" id="5974"/>
    <lineage>
        <taxon>Eukaryota</taxon>
        <taxon>Sar</taxon>
        <taxon>Alveolata</taxon>
        <taxon>Ciliophora</taxon>
        <taxon>Intramacronucleata</taxon>
        <taxon>Spirotrichea</taxon>
        <taxon>Stichotrichia</taxon>
        <taxon>Sporadotrichida</taxon>
        <taxon>Halteriidae</taxon>
        <taxon>Halteria</taxon>
    </lineage>
</organism>
<dbReference type="InterPro" id="IPR002048">
    <property type="entry name" value="EF_hand_dom"/>
</dbReference>
<proteinExistence type="predicted"/>
<evidence type="ECO:0000313" key="2">
    <source>
        <dbReference type="EMBL" id="TNV77390.1"/>
    </source>
</evidence>